<keyword evidence="10" id="KW-1185">Reference proteome</keyword>
<dbReference type="InterPro" id="IPR020613">
    <property type="entry name" value="Thiolase_CS"/>
</dbReference>
<organism evidence="9 10">
    <name type="scientific">Aristolochia fimbriata</name>
    <name type="common">White veined hardy Dutchman's pipe vine</name>
    <dbReference type="NCBI Taxonomy" id="158543"/>
    <lineage>
        <taxon>Eukaryota</taxon>
        <taxon>Viridiplantae</taxon>
        <taxon>Streptophyta</taxon>
        <taxon>Embryophyta</taxon>
        <taxon>Tracheophyta</taxon>
        <taxon>Spermatophyta</taxon>
        <taxon>Magnoliopsida</taxon>
        <taxon>Magnoliidae</taxon>
        <taxon>Piperales</taxon>
        <taxon>Aristolochiaceae</taxon>
        <taxon>Aristolochia</taxon>
    </lineage>
</organism>
<dbReference type="InterPro" id="IPR020616">
    <property type="entry name" value="Thiolase_N"/>
</dbReference>
<evidence type="ECO:0000313" key="10">
    <source>
        <dbReference type="Proteomes" id="UP000825729"/>
    </source>
</evidence>
<feature type="domain" description="Thiolase C-terminal" evidence="8">
    <location>
        <begin position="282"/>
        <end position="402"/>
    </location>
</feature>
<name>A0AAV7EKH6_ARIFI</name>
<keyword evidence="3 6" id="KW-0012">Acyltransferase</keyword>
<comment type="similarity">
    <text evidence="1 6">Belongs to the thiolase-like superfamily. Thiolase family.</text>
</comment>
<dbReference type="FunFam" id="3.40.47.10:FF:000007">
    <property type="entry name" value="acetyl-CoA acetyltransferase, mitochondrial"/>
    <property type="match status" value="1"/>
</dbReference>
<keyword evidence="2 6" id="KW-0808">Transferase</keyword>
<dbReference type="GO" id="GO:0003985">
    <property type="term" value="F:acetyl-CoA C-acetyltransferase activity"/>
    <property type="evidence" value="ECO:0007669"/>
    <property type="project" value="UniProtKB-EC"/>
</dbReference>
<dbReference type="Proteomes" id="UP000825729">
    <property type="component" value="Unassembled WGS sequence"/>
</dbReference>
<comment type="catalytic activity">
    <reaction evidence="4">
        <text>2 acetyl-CoA = acetoacetyl-CoA + CoA</text>
        <dbReference type="Rhea" id="RHEA:21036"/>
        <dbReference type="ChEBI" id="CHEBI:57286"/>
        <dbReference type="ChEBI" id="CHEBI:57287"/>
        <dbReference type="ChEBI" id="CHEBI:57288"/>
        <dbReference type="EC" id="2.3.1.9"/>
    </reaction>
    <physiologicalReaction direction="left-to-right" evidence="4">
        <dbReference type="Rhea" id="RHEA:21037"/>
    </physiologicalReaction>
</comment>
<dbReference type="SUPFAM" id="SSF53901">
    <property type="entry name" value="Thiolase-like"/>
    <property type="match status" value="2"/>
</dbReference>
<dbReference type="PROSITE" id="PS00737">
    <property type="entry name" value="THIOLASE_2"/>
    <property type="match status" value="1"/>
</dbReference>
<feature type="active site" description="Proton acceptor" evidence="5">
    <location>
        <position position="390"/>
    </location>
</feature>
<dbReference type="CDD" id="cd00751">
    <property type="entry name" value="thiolase"/>
    <property type="match status" value="1"/>
</dbReference>
<feature type="active site" description="Proton acceptor" evidence="5">
    <location>
        <position position="360"/>
    </location>
</feature>
<evidence type="ECO:0000256" key="1">
    <source>
        <dbReference type="ARBA" id="ARBA00010982"/>
    </source>
</evidence>
<feature type="domain" description="Thiolase N-terminal" evidence="7">
    <location>
        <begin position="14"/>
        <end position="273"/>
    </location>
</feature>
<evidence type="ECO:0000256" key="4">
    <source>
        <dbReference type="ARBA" id="ARBA00052235"/>
    </source>
</evidence>
<proteinExistence type="inferred from homology"/>
<dbReference type="AlphaFoldDB" id="A0AAV7EKH6"/>
<dbReference type="InterPro" id="IPR020610">
    <property type="entry name" value="Thiolase_AS"/>
</dbReference>
<feature type="active site" description="Acyl-thioester intermediate" evidence="5">
    <location>
        <position position="98"/>
    </location>
</feature>
<protein>
    <recommendedName>
        <fullName evidence="11">Acetyl-CoA C-acetyltransferase</fullName>
    </recommendedName>
</protein>
<evidence type="ECO:0000313" key="9">
    <source>
        <dbReference type="EMBL" id="KAG9448585.1"/>
    </source>
</evidence>
<gene>
    <name evidence="9" type="ORF">H6P81_008550</name>
</gene>
<dbReference type="InterPro" id="IPR016039">
    <property type="entry name" value="Thiolase-like"/>
</dbReference>
<dbReference type="Pfam" id="PF00108">
    <property type="entry name" value="Thiolase_N"/>
    <property type="match status" value="1"/>
</dbReference>
<evidence type="ECO:0008006" key="11">
    <source>
        <dbReference type="Google" id="ProtNLM"/>
    </source>
</evidence>
<evidence type="ECO:0000259" key="7">
    <source>
        <dbReference type="Pfam" id="PF00108"/>
    </source>
</evidence>
<reference evidence="9 10" key="1">
    <citation type="submission" date="2021-07" db="EMBL/GenBank/DDBJ databases">
        <title>The Aristolochia fimbriata genome: insights into angiosperm evolution, floral development and chemical biosynthesis.</title>
        <authorList>
            <person name="Jiao Y."/>
        </authorList>
    </citation>
    <scope>NUCLEOTIDE SEQUENCE [LARGE SCALE GENOMIC DNA]</scope>
    <source>
        <strain evidence="9">IBCAS-2021</strain>
        <tissue evidence="9">Leaf</tissue>
    </source>
</reference>
<dbReference type="InterPro" id="IPR002155">
    <property type="entry name" value="Thiolase"/>
</dbReference>
<dbReference type="EMBL" id="JAINDJ010000004">
    <property type="protein sequence ID" value="KAG9448585.1"/>
    <property type="molecule type" value="Genomic_DNA"/>
</dbReference>
<dbReference type="GO" id="GO:0005739">
    <property type="term" value="C:mitochondrion"/>
    <property type="evidence" value="ECO:0007669"/>
    <property type="project" value="TreeGrafter"/>
</dbReference>
<dbReference type="Pfam" id="PF02803">
    <property type="entry name" value="Thiolase_C"/>
    <property type="match status" value="1"/>
</dbReference>
<dbReference type="InterPro" id="IPR020617">
    <property type="entry name" value="Thiolase_C"/>
</dbReference>
<comment type="caution">
    <text evidence="9">The sequence shown here is derived from an EMBL/GenBank/DDBJ whole genome shotgun (WGS) entry which is preliminary data.</text>
</comment>
<dbReference type="PANTHER" id="PTHR18919">
    <property type="entry name" value="ACETYL-COA C-ACYLTRANSFERASE"/>
    <property type="match status" value="1"/>
</dbReference>
<evidence type="ECO:0000256" key="2">
    <source>
        <dbReference type="ARBA" id="ARBA00022679"/>
    </source>
</evidence>
<accession>A0AAV7EKH6</accession>
<dbReference type="PROSITE" id="PS00099">
    <property type="entry name" value="THIOLASE_3"/>
    <property type="match status" value="1"/>
</dbReference>
<evidence type="ECO:0000256" key="6">
    <source>
        <dbReference type="RuleBase" id="RU003557"/>
    </source>
</evidence>
<evidence type="ECO:0000259" key="8">
    <source>
        <dbReference type="Pfam" id="PF02803"/>
    </source>
</evidence>
<evidence type="ECO:0000256" key="5">
    <source>
        <dbReference type="PIRSR" id="PIRSR000429-1"/>
    </source>
</evidence>
<dbReference type="GO" id="GO:0006635">
    <property type="term" value="P:fatty acid beta-oxidation"/>
    <property type="evidence" value="ECO:0007669"/>
    <property type="project" value="TreeGrafter"/>
</dbReference>
<dbReference type="NCBIfam" id="TIGR01930">
    <property type="entry name" value="AcCoA-C-Actrans"/>
    <property type="match status" value="1"/>
</dbReference>
<dbReference type="PIRSF" id="PIRSF000429">
    <property type="entry name" value="Ac-CoA_Ac_transf"/>
    <property type="match status" value="1"/>
</dbReference>
<dbReference type="Gene3D" id="3.40.47.10">
    <property type="match status" value="1"/>
</dbReference>
<evidence type="ECO:0000256" key="3">
    <source>
        <dbReference type="ARBA" id="ARBA00023315"/>
    </source>
</evidence>
<dbReference type="PANTHER" id="PTHR18919:SF161">
    <property type="entry name" value="ACETYL-COA ACETYLTRANSFERASE 2"/>
    <property type="match status" value="1"/>
</dbReference>
<sequence>MAPTDSGSVNPRDVCVVGVARTPMGGFLGSLSSVSATKLGSTAIQSALKRANVDPALVQEVYFGNVLSANLGQAPARQAALGAGIPTTVVCTTINKVCASGMKATMLAAQSIQLGINDVVVAGGMESMSNAPKYLTEARKGSRFGHDTLVDAMLKDGLWDAYNDYAMGSCAEICAEHHSVSREQQDSYAIQSFERGIAAQTSGAFAWEIVPVEVSGGRGKPSTIVERDDGLEKFDPVKLKKLRPTFKDNGGTVTAGNASSISDGAAALVLVSGETALKLGLQVIAKITGYADAAQAPELFTTAPALAIPKAISNAGLEASQVDYYEINEAFSVVALANQKLLGLQPEKVNVHGGAVSLGHPLGCSGARILVTLLGVLRQRNGRHGVAGVCNGGGGASALVLELMQGRAERSLL</sequence>